<accession>A0A024GLG1</accession>
<evidence type="ECO:0000313" key="2">
    <source>
        <dbReference type="Proteomes" id="UP000053237"/>
    </source>
</evidence>
<keyword evidence="2" id="KW-1185">Reference proteome</keyword>
<name>A0A024GLG1_9STRA</name>
<reference evidence="1 2" key="1">
    <citation type="submission" date="2012-05" db="EMBL/GenBank/DDBJ databases">
        <title>Recombination and specialization in a pathogen metapopulation.</title>
        <authorList>
            <person name="Gardiner A."/>
            <person name="Kemen E."/>
            <person name="Schultz-Larsen T."/>
            <person name="MacLean D."/>
            <person name="Van Oosterhout C."/>
            <person name="Jones J.D.G."/>
        </authorList>
    </citation>
    <scope>NUCLEOTIDE SEQUENCE [LARGE SCALE GENOMIC DNA]</scope>
    <source>
        <strain evidence="1 2">Ac Nc2</strain>
    </source>
</reference>
<evidence type="ECO:0000313" key="1">
    <source>
        <dbReference type="EMBL" id="CCI47560.1"/>
    </source>
</evidence>
<gene>
    <name evidence="1" type="ORF">BN9_085670</name>
</gene>
<sequence>MELQIKVVKSRSMLEDFKDFMNNQFAFLDAIKAGKEFNPTDAVFSRSHSKYRVRPRSGISWTENASQKWPHHVVENAAWITNYNQIATSHGHQAHLRNEPITSYEIAIFVELRAHLFKDPITSLRNDARSLEFVGVLSSCSVAIESSGNT</sequence>
<dbReference type="Proteomes" id="UP000053237">
    <property type="component" value="Unassembled WGS sequence"/>
</dbReference>
<protein>
    <submittedName>
        <fullName evidence="1">Uncharacterized protein</fullName>
    </submittedName>
</protein>
<dbReference type="InParanoid" id="A0A024GLG1"/>
<proteinExistence type="predicted"/>
<comment type="caution">
    <text evidence="1">The sequence shown here is derived from an EMBL/GenBank/DDBJ whole genome shotgun (WGS) entry which is preliminary data.</text>
</comment>
<organism evidence="1 2">
    <name type="scientific">Albugo candida</name>
    <dbReference type="NCBI Taxonomy" id="65357"/>
    <lineage>
        <taxon>Eukaryota</taxon>
        <taxon>Sar</taxon>
        <taxon>Stramenopiles</taxon>
        <taxon>Oomycota</taxon>
        <taxon>Peronosporomycetes</taxon>
        <taxon>Albuginales</taxon>
        <taxon>Albuginaceae</taxon>
        <taxon>Albugo</taxon>
    </lineage>
</organism>
<dbReference type="AlphaFoldDB" id="A0A024GLG1"/>
<dbReference type="EMBL" id="CAIX01000176">
    <property type="protein sequence ID" value="CCI47560.1"/>
    <property type="molecule type" value="Genomic_DNA"/>
</dbReference>